<keyword evidence="2" id="KW-0012">Acyltransferase</keyword>
<evidence type="ECO:0000313" key="5">
    <source>
        <dbReference type="Proteomes" id="UP000295063"/>
    </source>
</evidence>
<dbReference type="InterPro" id="IPR050680">
    <property type="entry name" value="YpeA/RimI_acetyltransf"/>
</dbReference>
<dbReference type="InterPro" id="IPR000182">
    <property type="entry name" value="GNAT_dom"/>
</dbReference>
<evidence type="ECO:0000313" key="4">
    <source>
        <dbReference type="EMBL" id="TCL36764.1"/>
    </source>
</evidence>
<organism evidence="4 5">
    <name type="scientific">Anaerospora hongkongensis</name>
    <dbReference type="NCBI Taxonomy" id="244830"/>
    <lineage>
        <taxon>Bacteria</taxon>
        <taxon>Bacillati</taxon>
        <taxon>Bacillota</taxon>
        <taxon>Negativicutes</taxon>
        <taxon>Selenomonadales</taxon>
        <taxon>Sporomusaceae</taxon>
        <taxon>Anaerospora</taxon>
    </lineage>
</organism>
<dbReference type="PROSITE" id="PS51186">
    <property type="entry name" value="GNAT"/>
    <property type="match status" value="1"/>
</dbReference>
<feature type="domain" description="N-acetyltransferase" evidence="3">
    <location>
        <begin position="14"/>
        <end position="174"/>
    </location>
</feature>
<evidence type="ECO:0000256" key="1">
    <source>
        <dbReference type="ARBA" id="ARBA00022679"/>
    </source>
</evidence>
<dbReference type="Proteomes" id="UP000295063">
    <property type="component" value="Unassembled WGS sequence"/>
</dbReference>
<reference evidence="4 5" key="1">
    <citation type="submission" date="2019-03" db="EMBL/GenBank/DDBJ databases">
        <title>Genomic Encyclopedia of Type Strains, Phase IV (KMG-IV): sequencing the most valuable type-strain genomes for metagenomic binning, comparative biology and taxonomic classification.</title>
        <authorList>
            <person name="Goeker M."/>
        </authorList>
    </citation>
    <scope>NUCLEOTIDE SEQUENCE [LARGE SCALE GENOMIC DNA]</scope>
    <source>
        <strain evidence="4 5">DSM 15969</strain>
    </source>
</reference>
<dbReference type="EMBL" id="SLUI01000007">
    <property type="protein sequence ID" value="TCL36764.1"/>
    <property type="molecule type" value="Genomic_DNA"/>
</dbReference>
<evidence type="ECO:0000256" key="2">
    <source>
        <dbReference type="ARBA" id="ARBA00023315"/>
    </source>
</evidence>
<dbReference type="RefSeq" id="WP_132080177.1">
    <property type="nucleotide sequence ID" value="NZ_SLUI01000007.1"/>
</dbReference>
<accession>A0A4R1PWI4</accession>
<dbReference type="Pfam" id="PF00583">
    <property type="entry name" value="Acetyltransf_1"/>
    <property type="match status" value="1"/>
</dbReference>
<dbReference type="PANTHER" id="PTHR43420:SF31">
    <property type="entry name" value="ACETYLTRANSFERASE"/>
    <property type="match status" value="1"/>
</dbReference>
<proteinExistence type="predicted"/>
<keyword evidence="1 4" id="KW-0808">Transferase</keyword>
<dbReference type="SUPFAM" id="SSF55729">
    <property type="entry name" value="Acyl-CoA N-acyltransferases (Nat)"/>
    <property type="match status" value="1"/>
</dbReference>
<comment type="caution">
    <text evidence="4">The sequence shown here is derived from an EMBL/GenBank/DDBJ whole genome shotgun (WGS) entry which is preliminary data.</text>
</comment>
<dbReference type="OrthoDB" id="9804948at2"/>
<dbReference type="Gene3D" id="3.40.630.30">
    <property type="match status" value="1"/>
</dbReference>
<dbReference type="InterPro" id="IPR016181">
    <property type="entry name" value="Acyl_CoA_acyltransferase"/>
</dbReference>
<dbReference type="PANTHER" id="PTHR43420">
    <property type="entry name" value="ACETYLTRANSFERASE"/>
    <property type="match status" value="1"/>
</dbReference>
<dbReference type="AlphaFoldDB" id="A0A4R1PWI4"/>
<sequence>MQCNKNGTGYMYNANIRDNEQIRRSFNELAQKTFELSFEQWYQNGYWGDGYTPHVLLDNDRVIANAAVNIINTVWQNKSRCYIQLGTVMTDPEYRNKGLASFLLNTIIAEWEAKCDAIYLFANDSVRDFYPKFGFVAANEYQSEMTIKKLPGAVRKLDMSAVQDRELLLSKYAQSNPVSALPMVEVWGIDIV</sequence>
<name>A0A4R1PWI4_9FIRM</name>
<dbReference type="CDD" id="cd04301">
    <property type="entry name" value="NAT_SF"/>
    <property type="match status" value="1"/>
</dbReference>
<gene>
    <name evidence="4" type="ORF">EV210_10726</name>
</gene>
<dbReference type="GO" id="GO:0016747">
    <property type="term" value="F:acyltransferase activity, transferring groups other than amino-acyl groups"/>
    <property type="evidence" value="ECO:0007669"/>
    <property type="project" value="InterPro"/>
</dbReference>
<protein>
    <submittedName>
        <fullName evidence="4">Acetyltransferase (GNAT) family protein</fullName>
    </submittedName>
</protein>
<evidence type="ECO:0000259" key="3">
    <source>
        <dbReference type="PROSITE" id="PS51186"/>
    </source>
</evidence>
<keyword evidence="5" id="KW-1185">Reference proteome</keyword>